<evidence type="ECO:0000259" key="3">
    <source>
        <dbReference type="PROSITE" id="PS50263"/>
    </source>
</evidence>
<keyword evidence="5" id="KW-1185">Reference proteome</keyword>
<organism evidence="4 5">
    <name type="scientific">Raoultibacter timonensis</name>
    <dbReference type="NCBI Taxonomy" id="1907662"/>
    <lineage>
        <taxon>Bacteria</taxon>
        <taxon>Bacillati</taxon>
        <taxon>Actinomycetota</taxon>
        <taxon>Coriobacteriia</taxon>
        <taxon>Eggerthellales</taxon>
        <taxon>Eggerthellaceae</taxon>
        <taxon>Raoultibacter</taxon>
    </lineage>
</organism>
<dbReference type="InterPro" id="IPR050345">
    <property type="entry name" value="Aliph_Amidase/BUP"/>
</dbReference>
<evidence type="ECO:0000313" key="5">
    <source>
        <dbReference type="Proteomes" id="UP001320544"/>
    </source>
</evidence>
<dbReference type="PROSITE" id="PS50263">
    <property type="entry name" value="CN_HYDROLASE"/>
    <property type="match status" value="1"/>
</dbReference>
<dbReference type="Pfam" id="PF00795">
    <property type="entry name" value="CN_hydrolase"/>
    <property type="match status" value="1"/>
</dbReference>
<dbReference type="Gene3D" id="3.60.110.10">
    <property type="entry name" value="Carbon-nitrogen hydrolase"/>
    <property type="match status" value="1"/>
</dbReference>
<proteinExistence type="inferred from homology"/>
<dbReference type="InterPro" id="IPR036526">
    <property type="entry name" value="C-N_Hydrolase_sf"/>
</dbReference>
<dbReference type="GO" id="GO:0016787">
    <property type="term" value="F:hydrolase activity"/>
    <property type="evidence" value="ECO:0007669"/>
    <property type="project" value="UniProtKB-KW"/>
</dbReference>
<dbReference type="PANTHER" id="PTHR43674:SF16">
    <property type="entry name" value="CARBON-NITROGEN FAMILY, PUTATIVE (AFU_ORTHOLOGUE AFUA_5G02350)-RELATED"/>
    <property type="match status" value="1"/>
</dbReference>
<dbReference type="Proteomes" id="UP001320544">
    <property type="component" value="Chromosome"/>
</dbReference>
<dbReference type="InterPro" id="IPR003010">
    <property type="entry name" value="C-N_Hydrolase"/>
</dbReference>
<dbReference type="EMBL" id="AP025564">
    <property type="protein sequence ID" value="BDE97860.1"/>
    <property type="molecule type" value="Genomic_DNA"/>
</dbReference>
<dbReference type="InterPro" id="IPR001110">
    <property type="entry name" value="UPF0012_CS"/>
</dbReference>
<dbReference type="PROSITE" id="PS01227">
    <property type="entry name" value="UPF0012"/>
    <property type="match status" value="1"/>
</dbReference>
<feature type="domain" description="CN hydrolase" evidence="3">
    <location>
        <begin position="9"/>
        <end position="250"/>
    </location>
</feature>
<dbReference type="PANTHER" id="PTHR43674">
    <property type="entry name" value="NITRILASE C965.09-RELATED"/>
    <property type="match status" value="1"/>
</dbReference>
<sequence length="278" mass="30908">METTKRTPMKIALIQFEGAICEVEANTAHACDLIAEAAGNGADLVVLPELFSTGYNLDIVGPRILDLAERVDGPTVAALRAAARENNVYVIAGLALVKEQLPAVAFNSSVFIDRTGELMGTFDKAHLWALERFYFRSGNELPVFDTEFGKVGVMICYDMGFPEVARILALKGAELIVCPSAWCEEDHDVWNYNTQCRALENTVFLAAVNRHGRENDLYMGGHTRVCNPRGAVIAELAEEAEGILYAELDFEQLKTFRTASPYLRDRRPDLYDEVKLWP</sequence>
<gene>
    <name evidence="4" type="ORF">CE91St30_31930</name>
</gene>
<dbReference type="SUPFAM" id="SSF56317">
    <property type="entry name" value="Carbon-nitrogen hydrolase"/>
    <property type="match status" value="1"/>
</dbReference>
<keyword evidence="2 4" id="KW-0378">Hydrolase</keyword>
<evidence type="ECO:0000256" key="2">
    <source>
        <dbReference type="ARBA" id="ARBA00022801"/>
    </source>
</evidence>
<comment type="similarity">
    <text evidence="1">Belongs to the carbon-nitrogen hydrolase superfamily. NIT1/NIT2 family.</text>
</comment>
<protein>
    <submittedName>
        <fullName evidence="4">Carbon-nitrogen hydrolase</fullName>
    </submittedName>
</protein>
<name>A0ABM7WN46_9ACTN</name>
<evidence type="ECO:0000256" key="1">
    <source>
        <dbReference type="ARBA" id="ARBA00010613"/>
    </source>
</evidence>
<accession>A0ABM7WN46</accession>
<dbReference type="RefSeq" id="WP_102380250.1">
    <property type="nucleotide sequence ID" value="NZ_AP025564.1"/>
</dbReference>
<reference evidence="4 5" key="1">
    <citation type="submission" date="2022-01" db="EMBL/GenBank/DDBJ databases">
        <title>Novel bile acid biosynthetic pathways are enriched in the microbiome of centenarians.</title>
        <authorList>
            <person name="Sato Y."/>
            <person name="Atarashi K."/>
            <person name="Plichta R.D."/>
            <person name="Arai Y."/>
            <person name="Sasajima S."/>
            <person name="Kearney M.S."/>
            <person name="Suda W."/>
            <person name="Takeshita K."/>
            <person name="Sasaki T."/>
            <person name="Okamoto S."/>
            <person name="Skelly N.A."/>
            <person name="Okamura Y."/>
            <person name="Vlamakis H."/>
            <person name="Li Y."/>
            <person name="Tanoue T."/>
            <person name="Takei H."/>
            <person name="Nittono H."/>
            <person name="Narushima S."/>
            <person name="Irie J."/>
            <person name="Itoh H."/>
            <person name="Moriya K."/>
            <person name="Sugiura Y."/>
            <person name="Suematsu M."/>
            <person name="Moritoki N."/>
            <person name="Shibata S."/>
            <person name="Littman R.D."/>
            <person name="Fischbach A.M."/>
            <person name="Uwamino Y."/>
            <person name="Inoue T."/>
            <person name="Honda A."/>
            <person name="Hattori M."/>
            <person name="Murai T."/>
            <person name="Xavier J.R."/>
            <person name="Hirose N."/>
            <person name="Honda K."/>
        </authorList>
    </citation>
    <scope>NUCLEOTIDE SEQUENCE [LARGE SCALE GENOMIC DNA]</scope>
    <source>
        <strain evidence="4 5">CE91-St30</strain>
    </source>
</reference>
<evidence type="ECO:0000313" key="4">
    <source>
        <dbReference type="EMBL" id="BDE97860.1"/>
    </source>
</evidence>